<feature type="transmembrane region" description="Helical" evidence="1">
    <location>
        <begin position="12"/>
        <end position="31"/>
    </location>
</feature>
<dbReference type="InterPro" id="IPR012902">
    <property type="entry name" value="N_methyl_site"/>
</dbReference>
<dbReference type="GO" id="GO:0043683">
    <property type="term" value="P:type IV pilus assembly"/>
    <property type="evidence" value="ECO:0007669"/>
    <property type="project" value="InterPro"/>
</dbReference>
<dbReference type="Proteomes" id="UP001161137">
    <property type="component" value="Unassembled WGS sequence"/>
</dbReference>
<name>A0AA42IM73_9GAMM</name>
<dbReference type="Pfam" id="PF07963">
    <property type="entry name" value="N_methyl"/>
    <property type="match status" value="1"/>
</dbReference>
<dbReference type="AlphaFoldDB" id="A0AA42IM73"/>
<evidence type="ECO:0000313" key="3">
    <source>
        <dbReference type="Proteomes" id="UP001161137"/>
    </source>
</evidence>
<organism evidence="2 3">
    <name type="scientific">Ectopseudomonas toyotomiensis</name>
    <dbReference type="NCBI Taxonomy" id="554344"/>
    <lineage>
        <taxon>Bacteria</taxon>
        <taxon>Pseudomonadati</taxon>
        <taxon>Pseudomonadota</taxon>
        <taxon>Gammaproteobacteria</taxon>
        <taxon>Pseudomonadales</taxon>
        <taxon>Pseudomonadaceae</taxon>
        <taxon>Ectopseudomonas</taxon>
    </lineage>
</organism>
<gene>
    <name evidence="2" type="ORF">N5D41_10175</name>
</gene>
<keyword evidence="1" id="KW-0472">Membrane</keyword>
<protein>
    <submittedName>
        <fullName evidence="2">PilW family protein</fullName>
    </submittedName>
</protein>
<dbReference type="EMBL" id="JAOCDH010000010">
    <property type="protein sequence ID" value="MDH0701855.1"/>
    <property type="molecule type" value="Genomic_DNA"/>
</dbReference>
<reference evidence="2" key="1">
    <citation type="submission" date="2022-09" db="EMBL/GenBank/DDBJ databases">
        <title>Intensive care unit water sources are persistently colonized with multi-drug resistant bacteria and are the site of extensive horizontal gene transfer of antibiotic resistance genes.</title>
        <authorList>
            <person name="Diorio-Toth L."/>
        </authorList>
    </citation>
    <scope>NUCLEOTIDE SEQUENCE</scope>
    <source>
        <strain evidence="2">GD03863</strain>
    </source>
</reference>
<dbReference type="Pfam" id="PF16074">
    <property type="entry name" value="PilW"/>
    <property type="match status" value="1"/>
</dbReference>
<dbReference type="InterPro" id="IPR032092">
    <property type="entry name" value="PilW"/>
</dbReference>
<dbReference type="NCBIfam" id="TIGR02532">
    <property type="entry name" value="IV_pilin_GFxxxE"/>
    <property type="match status" value="1"/>
</dbReference>
<comment type="caution">
    <text evidence="2">The sequence shown here is derived from an EMBL/GenBank/DDBJ whole genome shotgun (WGS) entry which is preliminary data.</text>
</comment>
<keyword evidence="1" id="KW-0812">Transmembrane</keyword>
<keyword evidence="1" id="KW-1133">Transmembrane helix</keyword>
<proteinExistence type="predicted"/>
<sequence length="242" mass="26649">MHKQHGLSIIEMMVALLISSFLILGITQVYLDNRENTLFQQSQGQNIESTRFSILLLEQTLAKTGYRRRPDETMEAAFPSLSGGDCNGMAAGEVIKRSNANTTIFCIRYQPAFPGARTCSGDLIADIPNDPYEGTDPVVETFQLTDGELRCNGQAIATGITALNFDYGVNYNDDKRITEYTPTPAVNARVRAVQFAIMAASPTEIGKSAGSTVYEFWFGNAPNDKRLYTMLSSSTSMRNLMP</sequence>
<accession>A0AA42IM73</accession>
<dbReference type="RefSeq" id="WP_196456677.1">
    <property type="nucleotide sequence ID" value="NZ_JACFYY010000002.1"/>
</dbReference>
<evidence type="ECO:0000313" key="2">
    <source>
        <dbReference type="EMBL" id="MDH0701855.1"/>
    </source>
</evidence>
<evidence type="ECO:0000256" key="1">
    <source>
        <dbReference type="SAM" id="Phobius"/>
    </source>
</evidence>